<name>A0A832ZUB4_9CREN</name>
<proteinExistence type="predicted"/>
<dbReference type="EMBL" id="DQVR01000058">
    <property type="protein sequence ID" value="HIQ23929.1"/>
    <property type="molecule type" value="Genomic_DNA"/>
</dbReference>
<dbReference type="InterPro" id="IPR029020">
    <property type="entry name" value="Ammonium/urea_transptr"/>
</dbReference>
<evidence type="ECO:0000256" key="1">
    <source>
        <dbReference type="ARBA" id="ARBA00004141"/>
    </source>
</evidence>
<dbReference type="GO" id="GO:0016020">
    <property type="term" value="C:membrane"/>
    <property type="evidence" value="ECO:0007669"/>
    <property type="project" value="UniProtKB-SubCell"/>
</dbReference>
<evidence type="ECO:0000313" key="7">
    <source>
        <dbReference type="Proteomes" id="UP000600071"/>
    </source>
</evidence>
<accession>A0A832ZUB4</accession>
<gene>
    <name evidence="6" type="ORF">EYH50_02650</name>
</gene>
<feature type="region of interest" description="Disordered" evidence="5">
    <location>
        <begin position="39"/>
        <end position="59"/>
    </location>
</feature>
<dbReference type="SUPFAM" id="SSF111352">
    <property type="entry name" value="Ammonium transporter"/>
    <property type="match status" value="1"/>
</dbReference>
<sequence length="59" mass="6370">MTFAAIILAIPASALAERTRLGAFLVFSLLCATPIYDQDRDRYPRRGHGQSGQDNSGGC</sequence>
<comment type="caution">
    <text evidence="6">The sequence shown here is derived from an EMBL/GenBank/DDBJ whole genome shotgun (WGS) entry which is preliminary data.</text>
</comment>
<dbReference type="Gene3D" id="1.10.3430.10">
    <property type="entry name" value="Ammonium transporter AmtB like domains"/>
    <property type="match status" value="1"/>
</dbReference>
<dbReference type="AlphaFoldDB" id="A0A832ZUB4"/>
<keyword evidence="2" id="KW-0812">Transmembrane</keyword>
<evidence type="ECO:0000256" key="4">
    <source>
        <dbReference type="ARBA" id="ARBA00023136"/>
    </source>
</evidence>
<comment type="subcellular location">
    <subcellularLocation>
        <location evidence="1">Membrane</location>
        <topology evidence="1">Multi-pass membrane protein</topology>
    </subcellularLocation>
</comment>
<evidence type="ECO:0000256" key="2">
    <source>
        <dbReference type="ARBA" id="ARBA00022692"/>
    </source>
</evidence>
<protein>
    <submittedName>
        <fullName evidence="6">Ammonium transporter</fullName>
    </submittedName>
</protein>
<keyword evidence="3" id="KW-1133">Transmembrane helix</keyword>
<keyword evidence="4" id="KW-0472">Membrane</keyword>
<evidence type="ECO:0000256" key="5">
    <source>
        <dbReference type="SAM" id="MobiDB-lite"/>
    </source>
</evidence>
<reference evidence="6" key="1">
    <citation type="journal article" date="2020" name="ISME J.">
        <title>Gammaproteobacteria mediating utilization of methyl-, sulfur- and petroleum organic compounds in deep ocean hydrothermal plumes.</title>
        <authorList>
            <person name="Zhou Z."/>
            <person name="Liu Y."/>
            <person name="Pan J."/>
            <person name="Cron B.R."/>
            <person name="Toner B.M."/>
            <person name="Anantharaman K."/>
            <person name="Breier J.A."/>
            <person name="Dick G.J."/>
            <person name="Li M."/>
        </authorList>
    </citation>
    <scope>NUCLEOTIDE SEQUENCE</scope>
    <source>
        <strain evidence="6">SZUA-1523</strain>
    </source>
</reference>
<evidence type="ECO:0000313" key="6">
    <source>
        <dbReference type="EMBL" id="HIQ23929.1"/>
    </source>
</evidence>
<organism evidence="6 7">
    <name type="scientific">Pyrodictium delaneyi</name>
    <dbReference type="NCBI Taxonomy" id="1273541"/>
    <lineage>
        <taxon>Archaea</taxon>
        <taxon>Thermoproteota</taxon>
        <taxon>Thermoprotei</taxon>
        <taxon>Desulfurococcales</taxon>
        <taxon>Pyrodictiaceae</taxon>
        <taxon>Pyrodictium</taxon>
    </lineage>
</organism>
<dbReference type="Proteomes" id="UP000600071">
    <property type="component" value="Unassembled WGS sequence"/>
</dbReference>
<evidence type="ECO:0000256" key="3">
    <source>
        <dbReference type="ARBA" id="ARBA00022989"/>
    </source>
</evidence>